<dbReference type="InterPro" id="IPR016007">
    <property type="entry name" value="Alpha_rhamnosid"/>
</dbReference>
<feature type="non-terminal residue" evidence="2">
    <location>
        <position position="1"/>
    </location>
</feature>
<protein>
    <recommendedName>
        <fullName evidence="1">Bacterial alpha-L-rhamnosidase N-terminal domain-containing protein</fullName>
    </recommendedName>
</protein>
<evidence type="ECO:0000259" key="1">
    <source>
        <dbReference type="Pfam" id="PF08531"/>
    </source>
</evidence>
<dbReference type="Pfam" id="PF08531">
    <property type="entry name" value="Bac_rhamnosid_N"/>
    <property type="match status" value="1"/>
</dbReference>
<accession>X1Q3P9</accession>
<evidence type="ECO:0000313" key="2">
    <source>
        <dbReference type="EMBL" id="GAI62853.1"/>
    </source>
</evidence>
<feature type="non-terminal residue" evidence="2">
    <location>
        <position position="111"/>
    </location>
</feature>
<dbReference type="PANTHER" id="PTHR33307:SF6">
    <property type="entry name" value="ALPHA-RHAMNOSIDASE (EUROFUNG)-RELATED"/>
    <property type="match status" value="1"/>
</dbReference>
<dbReference type="PANTHER" id="PTHR33307">
    <property type="entry name" value="ALPHA-RHAMNOSIDASE (EUROFUNG)"/>
    <property type="match status" value="1"/>
</dbReference>
<dbReference type="AlphaFoldDB" id="X1Q3P9"/>
<gene>
    <name evidence="2" type="ORF">S06H3_64807</name>
</gene>
<feature type="domain" description="Bacterial alpha-L-rhamnosidase N-terminal" evidence="1">
    <location>
        <begin position="1"/>
        <end position="110"/>
    </location>
</feature>
<name>X1Q3P9_9ZZZZ</name>
<proteinExistence type="predicted"/>
<dbReference type="InterPro" id="IPR013737">
    <property type="entry name" value="Bac_rhamnosid_N"/>
</dbReference>
<comment type="caution">
    <text evidence="2">The sequence shown here is derived from an EMBL/GenBank/DDBJ whole genome shotgun (WGS) entry which is preliminary data.</text>
</comment>
<reference evidence="2" key="1">
    <citation type="journal article" date="2014" name="Front. Microbiol.">
        <title>High frequency of phylogenetically diverse reductive dehalogenase-homologous genes in deep subseafloor sedimentary metagenomes.</title>
        <authorList>
            <person name="Kawai M."/>
            <person name="Futagami T."/>
            <person name="Toyoda A."/>
            <person name="Takaki Y."/>
            <person name="Nishi S."/>
            <person name="Hori S."/>
            <person name="Arai W."/>
            <person name="Tsubouchi T."/>
            <person name="Morono Y."/>
            <person name="Uchiyama I."/>
            <person name="Ito T."/>
            <person name="Fujiyama A."/>
            <person name="Inagaki F."/>
            <person name="Takami H."/>
        </authorList>
    </citation>
    <scope>NUCLEOTIDE SEQUENCE</scope>
    <source>
        <strain evidence="2">Expedition CK06-06</strain>
    </source>
</reference>
<dbReference type="Gene3D" id="2.60.120.260">
    <property type="entry name" value="Galactose-binding domain-like"/>
    <property type="match status" value="1"/>
</dbReference>
<dbReference type="EMBL" id="BARV01043402">
    <property type="protein sequence ID" value="GAI62853.1"/>
    <property type="molecule type" value="Genomic_DNA"/>
</dbReference>
<sequence length="111" mass="12882">WPDYRKRTIYQVYDVTKQIKAGKNALCVILGDGWFCGYVGWLDRQFFGDRPKLFAQLRLVYSDGSEQIIATDTSWKTSLGPILESDIMMGERYDARREIPGWDLSDFDDSN</sequence>
<organism evidence="2">
    <name type="scientific">marine sediment metagenome</name>
    <dbReference type="NCBI Taxonomy" id="412755"/>
    <lineage>
        <taxon>unclassified sequences</taxon>
        <taxon>metagenomes</taxon>
        <taxon>ecological metagenomes</taxon>
    </lineage>
</organism>